<dbReference type="Proteomes" id="UP000823886">
    <property type="component" value="Unassembled WGS sequence"/>
</dbReference>
<evidence type="ECO:0000256" key="3">
    <source>
        <dbReference type="ARBA" id="ARBA00022729"/>
    </source>
</evidence>
<feature type="domain" description="T-Q ester bond containing" evidence="7">
    <location>
        <begin position="1906"/>
        <end position="2024"/>
    </location>
</feature>
<dbReference type="Gene3D" id="2.60.40.3930">
    <property type="match status" value="4"/>
</dbReference>
<evidence type="ECO:0000259" key="8">
    <source>
        <dbReference type="Pfam" id="PF20610"/>
    </source>
</evidence>
<comment type="similarity">
    <text evidence="1">Belongs to the serine-aspartate repeat-containing protein (SDr) family.</text>
</comment>
<dbReference type="Pfam" id="PF18202">
    <property type="entry name" value="TQ"/>
    <property type="match status" value="4"/>
</dbReference>
<evidence type="ECO:0000259" key="6">
    <source>
        <dbReference type="Pfam" id="PF17802"/>
    </source>
</evidence>
<feature type="domain" description="SpaA-like prealbumin fold" evidence="6">
    <location>
        <begin position="898"/>
        <end position="993"/>
    </location>
</feature>
<dbReference type="NCBIfam" id="NF033903">
    <property type="entry name" value="VaFE_rpt"/>
    <property type="match status" value="4"/>
</dbReference>
<feature type="domain" description="SpaA-like prealbumin fold" evidence="6">
    <location>
        <begin position="580"/>
        <end position="645"/>
    </location>
</feature>
<feature type="signal peptide" evidence="5">
    <location>
        <begin position="1"/>
        <end position="27"/>
    </location>
</feature>
<organism evidence="9 10">
    <name type="scientific">Candidatus Blautia merdavium</name>
    <dbReference type="NCBI Taxonomy" id="2838494"/>
    <lineage>
        <taxon>Bacteria</taxon>
        <taxon>Bacillati</taxon>
        <taxon>Bacillota</taxon>
        <taxon>Clostridia</taxon>
        <taxon>Lachnospirales</taxon>
        <taxon>Lachnospiraceae</taxon>
        <taxon>Blautia</taxon>
    </lineage>
</organism>
<evidence type="ECO:0000256" key="4">
    <source>
        <dbReference type="SAM" id="MobiDB-lite"/>
    </source>
</evidence>
<feature type="domain" description="SpaA-like prealbumin fold" evidence="6">
    <location>
        <begin position="1252"/>
        <end position="1347"/>
    </location>
</feature>
<feature type="domain" description="SpaA-like prealbumin fold" evidence="6">
    <location>
        <begin position="382"/>
        <end position="457"/>
    </location>
</feature>
<reference evidence="9" key="2">
    <citation type="submission" date="2021-04" db="EMBL/GenBank/DDBJ databases">
        <authorList>
            <person name="Gilroy R."/>
        </authorList>
    </citation>
    <scope>NUCLEOTIDE SEQUENCE</scope>
    <source>
        <strain evidence="9">ChiBcec2-3848</strain>
    </source>
</reference>
<feature type="compositionally biased region" description="Basic and acidic residues" evidence="4">
    <location>
        <begin position="166"/>
        <end position="188"/>
    </location>
</feature>
<feature type="domain" description="T-Q ester bond containing" evidence="7">
    <location>
        <begin position="1784"/>
        <end position="1901"/>
    </location>
</feature>
<feature type="compositionally biased region" description="Basic and acidic residues" evidence="4">
    <location>
        <begin position="136"/>
        <end position="151"/>
    </location>
</feature>
<dbReference type="InterPro" id="IPR041033">
    <property type="entry name" value="SpaA_PFL_dom_1"/>
</dbReference>
<feature type="domain" description="SpaA-like prealbumin fold" evidence="6">
    <location>
        <begin position="1017"/>
        <end position="1112"/>
    </location>
</feature>
<dbReference type="Gene3D" id="2.60.40.10">
    <property type="entry name" value="Immunoglobulins"/>
    <property type="match status" value="13"/>
</dbReference>
<evidence type="ECO:0000259" key="7">
    <source>
        <dbReference type="Pfam" id="PF18202"/>
    </source>
</evidence>
<keyword evidence="3 5" id="KW-0732">Signal</keyword>
<dbReference type="PANTHER" id="PTHR36108:SF13">
    <property type="entry name" value="COLOSSIN-B-RELATED"/>
    <property type="match status" value="1"/>
</dbReference>
<reference evidence="9" key="1">
    <citation type="journal article" date="2021" name="PeerJ">
        <title>Extensive microbial diversity within the chicken gut microbiome revealed by metagenomics and culture.</title>
        <authorList>
            <person name="Gilroy R."/>
            <person name="Ravi A."/>
            <person name="Getino M."/>
            <person name="Pursley I."/>
            <person name="Horton D.L."/>
            <person name="Alikhan N.F."/>
            <person name="Baker D."/>
            <person name="Gharbi K."/>
            <person name="Hall N."/>
            <person name="Watson M."/>
            <person name="Adriaenssens E.M."/>
            <person name="Foster-Nyarko E."/>
            <person name="Jarju S."/>
            <person name="Secka A."/>
            <person name="Antonio M."/>
            <person name="Oren A."/>
            <person name="Chaudhuri R.R."/>
            <person name="La Ragione R."/>
            <person name="Hildebrand F."/>
            <person name="Pallen M.J."/>
        </authorList>
    </citation>
    <scope>NUCLEOTIDE SEQUENCE</scope>
    <source>
        <strain evidence="9">ChiBcec2-3848</strain>
    </source>
</reference>
<feature type="domain" description="T-Q ester bond containing" evidence="7">
    <location>
        <begin position="2151"/>
        <end position="2270"/>
    </location>
</feature>
<feature type="region of interest" description="Disordered" evidence="4">
    <location>
        <begin position="130"/>
        <end position="188"/>
    </location>
</feature>
<name>A0A9D2TBB3_9FIRM</name>
<feature type="domain" description="SpaA-like prealbumin fold" evidence="6">
    <location>
        <begin position="1572"/>
        <end position="1662"/>
    </location>
</feature>
<dbReference type="InterPro" id="IPR013783">
    <property type="entry name" value="Ig-like_fold"/>
</dbReference>
<dbReference type="SUPFAM" id="SSF49478">
    <property type="entry name" value="Cna protein B-type domain"/>
    <property type="match status" value="4"/>
</dbReference>
<dbReference type="EMBL" id="DWVZ01000150">
    <property type="protein sequence ID" value="HJC64165.1"/>
    <property type="molecule type" value="Genomic_DNA"/>
</dbReference>
<evidence type="ECO:0000313" key="10">
    <source>
        <dbReference type="Proteomes" id="UP000823886"/>
    </source>
</evidence>
<feature type="domain" description="SpaA-like prealbumin fold" evidence="6">
    <location>
        <begin position="467"/>
        <end position="543"/>
    </location>
</feature>
<proteinExistence type="inferred from homology"/>
<sequence>MKEKKKGLVWLLLFAIVLLSFSQPLFAGEAQETELLLTIAEGAGKISVKDSSGRVSEIQGEAPQKTAAAFKKGEKLQAEILPEEGWRLENLYLETAGEEVKQQPDESGRIELTAGETQAVKAVFVPEAADPPAADASEKEPGEGETPADREADQEESQNQTQPDSLQKEKETTEKSQESSLKDEKAAAARLEQRIRSFQVSREIASNGARENVYLTVGERAYYEEYYTHFFDVNGSTAYCLEPSKLAPASGTYSTTEMGEGLLRKTMYYVYGGAGYGVYREHFGNIGSVEYSEESEYCMSHCLVSFAYTGSMDAFTGLGEQTKNELLAELDQIKTLPDPPSSFKAFYFNMGSGSYQTMGGSWPLQYGWIEIRKSSGNPAFTDGNEAYSLEGARYEIYSKDTGEKAGEIRLDKDGKGKSGELLEGDYEIRETQTPKGYLLNQKTGNVTVTAQKTSVYSCEDDCQKGVIRLTKTDQEKSGQSLKGAVYEVRKKDGSLADTLTVDEQGKAQSKELPLGTYTVKEKTAPSGYLLDTKTYTVTFQGDTTSKGILYQDVESQENAQKGRIRLIKQDRETEGKPSGEGTLKGAVYELRDSLGNLADTLTTDENGEAQSKELPLGTYTVKETLPSVGYVKDSKTYTVTLSAKSGNGSALYEEVVSKETPQKGIILLEKCDTDTGTSASQGEGSLKGAVYTVKNSKDETVATLTTAEDGKAQSKELPLGTYTVKETKAAPGYLLDKASYTVKFTSENRTSTVFYKTVKSEETIIRGGVSVEKWDSEKEKREPQGSASLKGAQIQILSKNSNSITVEGKTYKEGDVITTLTTDEEGKAKTAADYLPYGDYQLKEVKPPAGYLASGVLTRSFSIRENGKMVEMNTSGTAVKNRVIRGGVSVEKWDSEKNKREAQGAATLEGTQIQILSRNSNSILVGGKTYQEGEVIATLTTDKEGKAKTSSDYLPYGNYQLKEIKAPTGYTASGTLSRNFSIRENGKMVEMNTADTAVKNQVIRGGVSVEKWDSEKNKREPQGGASLKGAQIQILSKNATSILVQGKTYKEGDVITTLTTDEEGKAKTAADYLPYGDYQLKEVKPPAGYLASGVLTRSFSIRENGKIVEMKTADTAVKNQVIRGGVSVEKWDSEKNKREPQGGASLKGAQIQILSKNSKSILVDGKIYQEGEVITTLITDEEGRAKTDADYLPYGNYQLKEVKAPAGYTASGTRTRSFSIRENGKIVEMNTAVKNQVIRGGVSVEKWDKEQNKKETQGAASFQGAEFQILSMNANTILVEEKEYKKGEVIAVLTTDKAGQASTENDLLPYGDYQIKEIKPPQGYNPTGVLVRDFSIGENGKIVQMNTSDTAIKNDVIRGDVQIVKFGADQEGHQSEQKKPLKGVCFTFTSKTTGKEYTIVTDENGYASTRQLGKDRGGLVYDTYVVTEDSPYADYAEIEPYEISISEEGRTLYYILENDVIEAPVSIVKKDKETGKIIPVKGSSFQILDQEKHLVEMTVTHYPSLVIQDTWETDETGSFLLPEKLKPGIYYLKEVQAPKGYLQGELLEFSVDGDYEWDAPLTVEYFDVPVKGQIRIEKRHQTTGEKLQGAVFEIRAAEEIKTPDGTIRMQKGELADTVATGQDGSAVSKELYLGKYLVKETKPAPGFVLSQQEYEAELSYQDQVTPLVYDTLEIANQPTVLILDKKVHGSGQKLSGVEFSLWKKTDKEETGQENSQKQVYTTQEDGRIRIERLLPGTYCIQETKGIPGYAMDMEIHEFTVGEDGKIDGKAEAVLAIENRETQLVKTQAVSVDTGSREAVAKKETVITDRLTLKNLQPGETYTIKGVLMDREEKTKLLINRQPVTATVEFTAEKAEQEVENTFSFDASQLAGKTVVVFEQVWIGETQIEEHEDLEDPEQSITFPEHKIKTTAQNQKTASRQAAANQKLTITDTVKYENLIPGQEYTVRGILMDKETVEELKIKGQTVTSEKTFVPEEKNGSIALEFSFDARELTGKQVVVFERLYWKDTEAAVHTDLQDEGQTVEFPVPEIGTKAENPLNHGQAAAAGENTVIIDTVNYENLIPGQEYTLKGILMEKPVEKELKIQGKTITAEKSFTPKEASGTVEMEFVFDASSLTGTSLVVFERLYVEQTEVAAHADLQDQGQTILFPKPEIRTNARNQETGKQEAAAKKKTVLTDTVQYENLAVGTEYTVKGVLMDQETGKELQAGDSFVTAEKKFTAKEKTGQVELDFSFDARGLEGKRLVVFERLYVGENLVASHTDLQDEAQTVFIKEKETVPQTGDPAPIEKIFLSIFLSGMILLTAGKKNAKRKKDT</sequence>
<feature type="domain" description="SpaA-like prealbumin fold" evidence="6">
    <location>
        <begin position="1685"/>
        <end position="1766"/>
    </location>
</feature>
<feature type="domain" description="Thioester" evidence="8">
    <location>
        <begin position="213"/>
        <end position="340"/>
    </location>
</feature>
<feature type="domain" description="SpaA-like prealbumin fold" evidence="6">
    <location>
        <begin position="1375"/>
        <end position="1454"/>
    </location>
</feature>
<dbReference type="InterPro" id="IPR046751">
    <property type="entry name" value="TED_2"/>
</dbReference>
<protein>
    <submittedName>
        <fullName evidence="9">VaFE repeat-containing surface-anchored protein</fullName>
    </submittedName>
</protein>
<dbReference type="InterPro" id="IPR041100">
    <property type="entry name" value="TQ"/>
</dbReference>
<evidence type="ECO:0000256" key="1">
    <source>
        <dbReference type="ARBA" id="ARBA00007257"/>
    </source>
</evidence>
<evidence type="ECO:0000313" key="9">
    <source>
        <dbReference type="EMBL" id="HJC64165.1"/>
    </source>
</evidence>
<dbReference type="PANTHER" id="PTHR36108">
    <property type="entry name" value="COLOSSIN-B-RELATED"/>
    <property type="match status" value="1"/>
</dbReference>
<feature type="domain" description="SpaA-like prealbumin fold" evidence="6">
    <location>
        <begin position="780"/>
        <end position="872"/>
    </location>
</feature>
<evidence type="ECO:0000256" key="2">
    <source>
        <dbReference type="ARBA" id="ARBA00022525"/>
    </source>
</evidence>
<dbReference type="Pfam" id="PF17802">
    <property type="entry name" value="SpaA"/>
    <property type="match status" value="13"/>
</dbReference>
<feature type="domain" description="SpaA-like prealbumin fold" evidence="6">
    <location>
        <begin position="1465"/>
        <end position="1552"/>
    </location>
</feature>
<keyword evidence="2" id="KW-0964">Secreted</keyword>
<feature type="domain" description="SpaA-like prealbumin fold" evidence="6">
    <location>
        <begin position="681"/>
        <end position="753"/>
    </location>
</feature>
<feature type="domain" description="SpaA-like prealbumin fold" evidence="6">
    <location>
        <begin position="1136"/>
        <end position="1229"/>
    </location>
</feature>
<feature type="chain" id="PRO_5038691122" evidence="5">
    <location>
        <begin position="28"/>
        <end position="2314"/>
    </location>
</feature>
<comment type="caution">
    <text evidence="9">The sequence shown here is derived from an EMBL/GenBank/DDBJ whole genome shotgun (WGS) entry which is preliminary data.</text>
</comment>
<dbReference type="Pfam" id="PF20610">
    <property type="entry name" value="TED_2"/>
    <property type="match status" value="1"/>
</dbReference>
<gene>
    <name evidence="9" type="ORF">H9753_11195</name>
</gene>
<evidence type="ECO:0000256" key="5">
    <source>
        <dbReference type="SAM" id="SignalP"/>
    </source>
</evidence>
<accession>A0A9D2TBB3</accession>
<feature type="domain" description="T-Q ester bond containing" evidence="7">
    <location>
        <begin position="2028"/>
        <end position="2146"/>
    </location>
</feature>